<keyword evidence="9" id="KW-0175">Coiled coil</keyword>
<evidence type="ECO:0000256" key="4">
    <source>
        <dbReference type="ARBA" id="ARBA00022741"/>
    </source>
</evidence>
<evidence type="ECO:0000256" key="7">
    <source>
        <dbReference type="ARBA" id="ARBA00047899"/>
    </source>
</evidence>
<keyword evidence="2" id="KW-0723">Serine/threonine-protein kinase</keyword>
<dbReference type="Pfam" id="PF07714">
    <property type="entry name" value="PK_Tyr_Ser-Thr"/>
    <property type="match status" value="1"/>
</dbReference>
<comment type="caution">
    <text evidence="11">The sequence shown here is derived from an EMBL/GenBank/DDBJ whole genome shotgun (WGS) entry which is preliminary data.</text>
</comment>
<dbReference type="InterPro" id="IPR053235">
    <property type="entry name" value="Ser_Thr_kinase"/>
</dbReference>
<comment type="catalytic activity">
    <reaction evidence="7">
        <text>L-threonyl-[protein] + ATP = O-phospho-L-threonyl-[protein] + ADP + H(+)</text>
        <dbReference type="Rhea" id="RHEA:46608"/>
        <dbReference type="Rhea" id="RHEA-COMP:11060"/>
        <dbReference type="Rhea" id="RHEA-COMP:11605"/>
        <dbReference type="ChEBI" id="CHEBI:15378"/>
        <dbReference type="ChEBI" id="CHEBI:30013"/>
        <dbReference type="ChEBI" id="CHEBI:30616"/>
        <dbReference type="ChEBI" id="CHEBI:61977"/>
        <dbReference type="ChEBI" id="CHEBI:456216"/>
        <dbReference type="EC" id="2.7.11.1"/>
    </reaction>
</comment>
<keyword evidence="12" id="KW-1185">Reference proteome</keyword>
<accession>A0A1W0WQ94</accession>
<evidence type="ECO:0000259" key="10">
    <source>
        <dbReference type="PROSITE" id="PS50011"/>
    </source>
</evidence>
<keyword evidence="3" id="KW-0808">Transferase</keyword>
<dbReference type="GO" id="GO:0005524">
    <property type="term" value="F:ATP binding"/>
    <property type="evidence" value="ECO:0007669"/>
    <property type="project" value="UniProtKB-KW"/>
</dbReference>
<evidence type="ECO:0000256" key="8">
    <source>
        <dbReference type="ARBA" id="ARBA00048679"/>
    </source>
</evidence>
<evidence type="ECO:0000256" key="5">
    <source>
        <dbReference type="ARBA" id="ARBA00022777"/>
    </source>
</evidence>
<protein>
    <recommendedName>
        <fullName evidence="1">non-specific serine/threonine protein kinase</fullName>
        <ecNumber evidence="1">2.7.11.1</ecNumber>
    </recommendedName>
</protein>
<feature type="coiled-coil region" evidence="9">
    <location>
        <begin position="89"/>
        <end position="116"/>
    </location>
</feature>
<dbReference type="Proteomes" id="UP000192578">
    <property type="component" value="Unassembled WGS sequence"/>
</dbReference>
<dbReference type="EMBL" id="MTYJ01000062">
    <property type="protein sequence ID" value="OQV17317.1"/>
    <property type="molecule type" value="Genomic_DNA"/>
</dbReference>
<keyword evidence="5" id="KW-0418">Kinase</keyword>
<dbReference type="PANTHER" id="PTHR24361:SF433">
    <property type="entry name" value="PROTEIN KINASE DOMAIN-CONTAINING PROTEIN"/>
    <property type="match status" value="1"/>
</dbReference>
<gene>
    <name evidence="11" type="ORF">BV898_08566</name>
</gene>
<proteinExistence type="predicted"/>
<dbReference type="InterPro" id="IPR011009">
    <property type="entry name" value="Kinase-like_dom_sf"/>
</dbReference>
<dbReference type="AlphaFoldDB" id="A0A1W0WQ94"/>
<evidence type="ECO:0000256" key="2">
    <source>
        <dbReference type="ARBA" id="ARBA00022527"/>
    </source>
</evidence>
<dbReference type="SUPFAM" id="SSF56112">
    <property type="entry name" value="Protein kinase-like (PK-like)"/>
    <property type="match status" value="1"/>
</dbReference>
<feature type="domain" description="Protein kinase" evidence="10">
    <location>
        <begin position="504"/>
        <end position="684"/>
    </location>
</feature>
<dbReference type="InterPro" id="IPR000719">
    <property type="entry name" value="Prot_kinase_dom"/>
</dbReference>
<sequence>MAKVLAMNILGAVTPKVFHGPICAILRRSADRLRTHNPEIYIMDDEELVAYFEANFSGNIGKQETLKLKRFIKQQSDDAQRQHLKEETKRRLELYFNEIEDKLTAAEDKLDAFQKTPHEVTWTEFTASMTVWEEAKTLRRKIEHDSATKLKLLQNFDAYCEGDLSQYGDWQINICLIFLRVYNLRLNYHYYTTFSDATYDKKVLTAGRGHLWSVAFEPYAENEMLDMEKQSSEVVKLMDKNLAAMKMHFLIRRCGDPLHENCGAKTDEHCCELNAAVYQHLRNRNAPDNLELAKGIATALENKYGHFRWSAMVFSGHHRVCADYKVNDIHAASVWFHRFGSEIKQGDRATIPLTSLTPNREQVVMNDGRGTYGIAVCYKSREQSAKTAVVFWVDPSVLESQAAAQAYDRVLALLEPSTEAAAALATKDIHAVLRMLKDGGEDYVFGVGVGVNQGTIGLHRAITNGDRGFPMRIFSRDITSCVALWPVSRPTNTSIGCELIQVGNQLQTLVMTAQFGSICSQSNAQLKSQSRAVAVHVKELEISRKDDERKTQIASLNAGLQRYKKLNHENVARYFGFQVVPAVHLESPKYQIVSELCTGGSLTERVRAKPVTLWNNFQWSKAILEGLSYLHSHHIRHGKLRGDHVLFSGPGLGVGTIKLIFLGKAQNFIYETGRSYIPQTRRYY</sequence>
<organism evidence="11 12">
    <name type="scientific">Hypsibius exemplaris</name>
    <name type="common">Freshwater tardigrade</name>
    <dbReference type="NCBI Taxonomy" id="2072580"/>
    <lineage>
        <taxon>Eukaryota</taxon>
        <taxon>Metazoa</taxon>
        <taxon>Ecdysozoa</taxon>
        <taxon>Tardigrada</taxon>
        <taxon>Eutardigrada</taxon>
        <taxon>Parachela</taxon>
        <taxon>Hypsibioidea</taxon>
        <taxon>Hypsibiidae</taxon>
        <taxon>Hypsibius</taxon>
    </lineage>
</organism>
<reference evidence="12" key="1">
    <citation type="submission" date="2017-01" db="EMBL/GenBank/DDBJ databases">
        <title>Comparative genomics of anhydrobiosis in the tardigrade Hypsibius dujardini.</title>
        <authorList>
            <person name="Yoshida Y."/>
            <person name="Koutsovoulos G."/>
            <person name="Laetsch D."/>
            <person name="Stevens L."/>
            <person name="Kumar S."/>
            <person name="Horikawa D."/>
            <person name="Ishino K."/>
            <person name="Komine S."/>
            <person name="Tomita M."/>
            <person name="Blaxter M."/>
            <person name="Arakawa K."/>
        </authorList>
    </citation>
    <scope>NUCLEOTIDE SEQUENCE [LARGE SCALE GENOMIC DNA]</scope>
    <source>
        <strain evidence="12">Z151</strain>
    </source>
</reference>
<evidence type="ECO:0000256" key="9">
    <source>
        <dbReference type="SAM" id="Coils"/>
    </source>
</evidence>
<evidence type="ECO:0000256" key="6">
    <source>
        <dbReference type="ARBA" id="ARBA00022840"/>
    </source>
</evidence>
<evidence type="ECO:0000313" key="12">
    <source>
        <dbReference type="Proteomes" id="UP000192578"/>
    </source>
</evidence>
<dbReference type="GO" id="GO:0005737">
    <property type="term" value="C:cytoplasm"/>
    <property type="evidence" value="ECO:0007669"/>
    <property type="project" value="TreeGrafter"/>
</dbReference>
<dbReference type="PROSITE" id="PS50011">
    <property type="entry name" value="PROTEIN_KINASE_DOM"/>
    <property type="match status" value="1"/>
</dbReference>
<dbReference type="GO" id="GO:0004674">
    <property type="term" value="F:protein serine/threonine kinase activity"/>
    <property type="evidence" value="ECO:0007669"/>
    <property type="project" value="UniProtKB-KW"/>
</dbReference>
<name>A0A1W0WQ94_HYPEX</name>
<evidence type="ECO:0000256" key="1">
    <source>
        <dbReference type="ARBA" id="ARBA00012513"/>
    </source>
</evidence>
<evidence type="ECO:0000256" key="3">
    <source>
        <dbReference type="ARBA" id="ARBA00022679"/>
    </source>
</evidence>
<dbReference type="PANTHER" id="PTHR24361">
    <property type="entry name" value="MITOGEN-ACTIVATED KINASE KINASE KINASE"/>
    <property type="match status" value="1"/>
</dbReference>
<dbReference type="InterPro" id="IPR001245">
    <property type="entry name" value="Ser-Thr/Tyr_kinase_cat_dom"/>
</dbReference>
<keyword evidence="6" id="KW-0067">ATP-binding</keyword>
<evidence type="ECO:0000313" key="11">
    <source>
        <dbReference type="EMBL" id="OQV17317.1"/>
    </source>
</evidence>
<keyword evidence="4" id="KW-0547">Nucleotide-binding</keyword>
<dbReference type="Gene3D" id="1.10.510.10">
    <property type="entry name" value="Transferase(Phosphotransferase) domain 1"/>
    <property type="match status" value="1"/>
</dbReference>
<dbReference type="EC" id="2.7.11.1" evidence="1"/>
<comment type="catalytic activity">
    <reaction evidence="8">
        <text>L-seryl-[protein] + ATP = O-phospho-L-seryl-[protein] + ADP + H(+)</text>
        <dbReference type="Rhea" id="RHEA:17989"/>
        <dbReference type="Rhea" id="RHEA-COMP:9863"/>
        <dbReference type="Rhea" id="RHEA-COMP:11604"/>
        <dbReference type="ChEBI" id="CHEBI:15378"/>
        <dbReference type="ChEBI" id="CHEBI:29999"/>
        <dbReference type="ChEBI" id="CHEBI:30616"/>
        <dbReference type="ChEBI" id="CHEBI:83421"/>
        <dbReference type="ChEBI" id="CHEBI:456216"/>
        <dbReference type="EC" id="2.7.11.1"/>
    </reaction>
</comment>